<evidence type="ECO:0000313" key="3">
    <source>
        <dbReference type="Proteomes" id="UP000707352"/>
    </source>
</evidence>
<accession>A0ABX0VH06</accession>
<dbReference type="EMBL" id="JAATJS010000009">
    <property type="protein sequence ID" value="NIX78440.1"/>
    <property type="molecule type" value="Genomic_DNA"/>
</dbReference>
<name>A0ABX0VH06_9HYPH</name>
<protein>
    <submittedName>
        <fullName evidence="2">Type II secretion system protein</fullName>
    </submittedName>
</protein>
<keyword evidence="1" id="KW-0472">Membrane</keyword>
<dbReference type="Proteomes" id="UP000707352">
    <property type="component" value="Unassembled WGS sequence"/>
</dbReference>
<evidence type="ECO:0000256" key="1">
    <source>
        <dbReference type="SAM" id="Phobius"/>
    </source>
</evidence>
<organism evidence="2 3">
    <name type="scientific">Microvirga terricola</name>
    <dbReference type="NCBI Taxonomy" id="2719797"/>
    <lineage>
        <taxon>Bacteria</taxon>
        <taxon>Pseudomonadati</taxon>
        <taxon>Pseudomonadota</taxon>
        <taxon>Alphaproteobacteria</taxon>
        <taxon>Hyphomicrobiales</taxon>
        <taxon>Methylobacteriaceae</taxon>
        <taxon>Microvirga</taxon>
    </lineage>
</organism>
<keyword evidence="3" id="KW-1185">Reference proteome</keyword>
<comment type="caution">
    <text evidence="2">The sequence shown here is derived from an EMBL/GenBank/DDBJ whole genome shotgun (WGS) entry which is preliminary data.</text>
</comment>
<evidence type="ECO:0000313" key="2">
    <source>
        <dbReference type="EMBL" id="NIX78440.1"/>
    </source>
</evidence>
<sequence length="283" mass="30900">MTASDKAEISEGAAQRLAGFVLLSVLVVTTLISFLALGTAITIRSQIRKVDAETQSLRARTLADAGITRIIAALEASDDPLLATLQAPPYSTSWRYADTEIHLSLGAEAGKVDLNTGHSELVHNVTRAIVKNRVLAEAILTRWADFRRRKKTIEAVDILLAPQDRFTDVSNDLEKAFTTFSGASGIDPLAAPEIVLRHVPGIRDDDLAIFDVSRRGIDLKDFDAAKARYRPMLDGARPLYRLRTVVSLASGATARREALVAKNADTGKIRIIFWRDTAEGTPR</sequence>
<reference evidence="2 3" key="1">
    <citation type="submission" date="2020-03" db="EMBL/GenBank/DDBJ databases">
        <title>The genome sequence of Microvirga sp. c23x22.</title>
        <authorList>
            <person name="Zhang X."/>
        </authorList>
    </citation>
    <scope>NUCLEOTIDE SEQUENCE [LARGE SCALE GENOMIC DNA]</scope>
    <source>
        <strain evidence="3">c23x22</strain>
    </source>
</reference>
<proteinExistence type="predicted"/>
<gene>
    <name evidence="2" type="ORF">HB375_17745</name>
</gene>
<keyword evidence="1" id="KW-0812">Transmembrane</keyword>
<keyword evidence="1" id="KW-1133">Transmembrane helix</keyword>
<dbReference type="RefSeq" id="WP_167674439.1">
    <property type="nucleotide sequence ID" value="NZ_JAATJS010000009.1"/>
</dbReference>
<feature type="transmembrane region" description="Helical" evidence="1">
    <location>
        <begin position="20"/>
        <end position="43"/>
    </location>
</feature>